<keyword evidence="1" id="KW-1185">Reference proteome</keyword>
<dbReference type="AlphaFoldDB" id="A0A915K4U2"/>
<name>A0A915K4U2_ROMCU</name>
<protein>
    <submittedName>
        <fullName evidence="2">Uncharacterized protein</fullName>
    </submittedName>
</protein>
<dbReference type="Proteomes" id="UP000887565">
    <property type="component" value="Unplaced"/>
</dbReference>
<accession>A0A915K4U2</accession>
<proteinExistence type="predicted"/>
<sequence>MLLGVESCKQVDEEDALLYISMADLEVAKLAMTASSVMQLQLQPQVVIQLQTEMLPLWSGLPTPQGIQASTVDASQYLSSIESQAQSKEILIAQDEQNVYDQAYISQCMYAESVKKKEKDHTAGTPIHTVMETPQESAPRLAEEDKEIQILALT</sequence>
<dbReference type="WBParaSite" id="nRc.2.0.1.t33219-RA">
    <property type="protein sequence ID" value="nRc.2.0.1.t33219-RA"/>
    <property type="gene ID" value="nRc.2.0.1.g33219"/>
</dbReference>
<reference evidence="2" key="1">
    <citation type="submission" date="2022-11" db="UniProtKB">
        <authorList>
            <consortium name="WormBaseParasite"/>
        </authorList>
    </citation>
    <scope>IDENTIFICATION</scope>
</reference>
<organism evidence="1 2">
    <name type="scientific">Romanomermis culicivorax</name>
    <name type="common">Nematode worm</name>
    <dbReference type="NCBI Taxonomy" id="13658"/>
    <lineage>
        <taxon>Eukaryota</taxon>
        <taxon>Metazoa</taxon>
        <taxon>Ecdysozoa</taxon>
        <taxon>Nematoda</taxon>
        <taxon>Enoplea</taxon>
        <taxon>Dorylaimia</taxon>
        <taxon>Mermithida</taxon>
        <taxon>Mermithoidea</taxon>
        <taxon>Mermithidae</taxon>
        <taxon>Romanomermis</taxon>
    </lineage>
</organism>
<evidence type="ECO:0000313" key="2">
    <source>
        <dbReference type="WBParaSite" id="nRc.2.0.1.t33219-RA"/>
    </source>
</evidence>
<evidence type="ECO:0000313" key="1">
    <source>
        <dbReference type="Proteomes" id="UP000887565"/>
    </source>
</evidence>